<dbReference type="Pfam" id="PF00702">
    <property type="entry name" value="Hydrolase"/>
    <property type="match status" value="1"/>
</dbReference>
<dbReference type="OrthoDB" id="27736at2157"/>
<dbReference type="NCBIfam" id="TIGR01549">
    <property type="entry name" value="HAD-SF-IA-v1"/>
    <property type="match status" value="1"/>
</dbReference>
<name>Q0W5S3_METAR</name>
<dbReference type="STRING" id="351160.RCIX924"/>
<evidence type="ECO:0000256" key="5">
    <source>
        <dbReference type="ARBA" id="ARBA00022842"/>
    </source>
</evidence>
<evidence type="ECO:0000313" key="7">
    <source>
        <dbReference type="Proteomes" id="UP000000663"/>
    </source>
</evidence>
<evidence type="ECO:0000256" key="2">
    <source>
        <dbReference type="ARBA" id="ARBA00007958"/>
    </source>
</evidence>
<dbReference type="KEGG" id="rci:RCIX924"/>
<dbReference type="PRINTS" id="PR00413">
    <property type="entry name" value="HADHALOGNASE"/>
</dbReference>
<dbReference type="Gene3D" id="3.40.50.1000">
    <property type="entry name" value="HAD superfamily/HAD-like"/>
    <property type="match status" value="1"/>
</dbReference>
<dbReference type="AlphaFoldDB" id="Q0W5S3"/>
<keyword evidence="5" id="KW-0460">Magnesium</keyword>
<dbReference type="SUPFAM" id="SSF56784">
    <property type="entry name" value="HAD-like"/>
    <property type="match status" value="1"/>
</dbReference>
<evidence type="ECO:0000256" key="1">
    <source>
        <dbReference type="ARBA" id="ARBA00001946"/>
    </source>
</evidence>
<dbReference type="GO" id="GO:0016791">
    <property type="term" value="F:phosphatase activity"/>
    <property type="evidence" value="ECO:0007669"/>
    <property type="project" value="TreeGrafter"/>
</dbReference>
<dbReference type="EMBL" id="AM114193">
    <property type="protein sequence ID" value="CAJ36270.1"/>
    <property type="molecule type" value="Genomic_DNA"/>
</dbReference>
<dbReference type="GO" id="GO:0046872">
    <property type="term" value="F:metal ion binding"/>
    <property type="evidence" value="ECO:0007669"/>
    <property type="project" value="UniProtKB-KW"/>
</dbReference>
<evidence type="ECO:0000256" key="4">
    <source>
        <dbReference type="ARBA" id="ARBA00022801"/>
    </source>
</evidence>
<sequence length="245" mass="27221">MAGIEAVTFDLWFTLIAHDHLYDDRLRAARTAGIRDALEAEGISVTDDAITRAYATSEGYLQQRWSRNLDVDTPEQVEILLKCIGIKPTPELVNAVDKPYSDAILHVEPDLVDGAEEVLDSLNSTGVKLGLISNTGRTPGRSMRKIMDRLGILRYFKVTTFSNEAGYLKPDGRIFASTLDLLRTVPEKAVHVGDHPMLDVQGSKEFGMKCIHFTRYAPAIKAPHAPDRAVETLRQIPEAISHLDR</sequence>
<keyword evidence="4 6" id="KW-0378">Hydrolase</keyword>
<accession>Q0W5S3</accession>
<organism evidence="6 7">
    <name type="scientific">Methanocella arvoryzae (strain DSM 22066 / NBRC 105507 / MRE50)</name>
    <dbReference type="NCBI Taxonomy" id="351160"/>
    <lineage>
        <taxon>Archaea</taxon>
        <taxon>Methanobacteriati</taxon>
        <taxon>Methanobacteriota</taxon>
        <taxon>Stenosarchaea group</taxon>
        <taxon>Methanomicrobia</taxon>
        <taxon>Methanocellales</taxon>
        <taxon>Methanocellaceae</taxon>
        <taxon>Methanocella</taxon>
    </lineage>
</organism>
<dbReference type="RefSeq" id="WP_012036249.1">
    <property type="nucleotide sequence ID" value="NC_009464.1"/>
</dbReference>
<dbReference type="PANTHER" id="PTHR46470">
    <property type="entry name" value="N-ACYLNEURAMINATE-9-PHOSPHATASE"/>
    <property type="match status" value="1"/>
</dbReference>
<dbReference type="InterPro" id="IPR006439">
    <property type="entry name" value="HAD-SF_hydro_IA"/>
</dbReference>
<protein>
    <submittedName>
        <fullName evidence="6">Hydrolase (HAD superfamily)</fullName>
    </submittedName>
</protein>
<dbReference type="GO" id="GO:0044281">
    <property type="term" value="P:small molecule metabolic process"/>
    <property type="evidence" value="ECO:0007669"/>
    <property type="project" value="UniProtKB-ARBA"/>
</dbReference>
<dbReference type="SFLD" id="SFLDG01129">
    <property type="entry name" value="C1.5:_HAD__Beta-PGM__Phosphata"/>
    <property type="match status" value="1"/>
</dbReference>
<reference evidence="6 7" key="1">
    <citation type="journal article" date="2006" name="Science">
        <title>Genome of rice cluster I archaea -- the key methane producers in the rice rhizosphere.</title>
        <authorList>
            <person name="Erkel C."/>
            <person name="Kube M."/>
            <person name="Reinhardt R."/>
            <person name="Liesack W."/>
        </authorList>
    </citation>
    <scope>NUCLEOTIDE SEQUENCE [LARGE SCALE GENOMIC DNA]</scope>
    <source>
        <strain evidence="7">DSM 22066 / NBRC 105507 / MRE50</strain>
    </source>
</reference>
<evidence type="ECO:0000313" key="6">
    <source>
        <dbReference type="EMBL" id="CAJ36270.1"/>
    </source>
</evidence>
<dbReference type="Gene3D" id="1.10.150.400">
    <property type="match status" value="1"/>
</dbReference>
<comment type="similarity">
    <text evidence="2">Belongs to the HAD-like hydrolase superfamily.</text>
</comment>
<dbReference type="InterPro" id="IPR051400">
    <property type="entry name" value="HAD-like_hydrolase"/>
</dbReference>
<keyword evidence="3" id="KW-0479">Metal-binding</keyword>
<proteinExistence type="inferred from homology"/>
<dbReference type="eggNOG" id="arCOG02291">
    <property type="taxonomic scope" value="Archaea"/>
</dbReference>
<dbReference type="InterPro" id="IPR023214">
    <property type="entry name" value="HAD_sf"/>
</dbReference>
<dbReference type="InterPro" id="IPR036412">
    <property type="entry name" value="HAD-like_sf"/>
</dbReference>
<dbReference type="PANTHER" id="PTHR46470:SF2">
    <property type="entry name" value="GLYCERALDEHYDE 3-PHOSPHATE PHOSPHATASE"/>
    <property type="match status" value="1"/>
</dbReference>
<dbReference type="GeneID" id="5144966"/>
<comment type="cofactor">
    <cofactor evidence="1">
        <name>Mg(2+)</name>
        <dbReference type="ChEBI" id="CHEBI:18420"/>
    </cofactor>
</comment>
<dbReference type="Proteomes" id="UP000000663">
    <property type="component" value="Chromosome"/>
</dbReference>
<gene>
    <name evidence="6" type="ORF">RCIX924</name>
</gene>
<keyword evidence="7" id="KW-1185">Reference proteome</keyword>
<evidence type="ECO:0000256" key="3">
    <source>
        <dbReference type="ARBA" id="ARBA00022723"/>
    </source>
</evidence>
<dbReference type="SFLD" id="SFLDS00003">
    <property type="entry name" value="Haloacid_Dehalogenase"/>
    <property type="match status" value="1"/>
</dbReference>